<comment type="subunit">
    <text evidence="15">Homodimer.</text>
</comment>
<dbReference type="Pfam" id="PF00294">
    <property type="entry name" value="PfkB"/>
    <property type="match status" value="1"/>
</dbReference>
<keyword evidence="6 15" id="KW-0547">Nucleotide-binding</keyword>
<feature type="binding site" evidence="15">
    <location>
        <position position="605"/>
    </location>
    <ligand>
        <name>K(+)</name>
        <dbReference type="ChEBI" id="CHEBI:29103"/>
    </ligand>
</feature>
<sequence length="624" mass="68378">MNIREIAELAGVSTSTVSKIVNHKDDSIADATRERVLKVVKQYHYRPYASAKTEQRSWRIGVLLRDSVSMDTTIDGIIQTAQKRGYTALTYNSFKSAKQENLNIQAALAQHVDGLIWEPVSGKSLKSNSSSPSIDIPELTIGPLGDDEFTMLPYEQAAYSLAEELIKRQHSKIACLLSPGRRTQSFLNGFRRCLFEHNLELNDDMIFYEINDRLMAAVSEHRITGVVSSHYQHALELLQFASRLHYRVPQDFSILSVRNDTSEILRFPGSSEVSSYTMRNADFGAYLCTRMINAIEHGRKEAPGFSQSFHLGNERTIAGPFNQERRNIVVVGSANLDTYFVAPTLPRPGTIVDSQSLLSIPGGKGVNQAVGVAKLGQPVSLIANVGADSAADQIYHSLTDNGVNTDGVQRKAYSETGKAYIFVDDTGESMTTRVAGANALLNPNDVSSMDKLFDHAAYCLIQTVVPLPAIEEACRVAHAHGAQTIVKPFFCAELPDNILSQCDILVPNRKELAALCPKPASQDDKAKELLARGVGTVIVTTGEEGCVLYQNSKRQPFPTTRAKVVDDTGASDAFISALASYLLYGRSLGESIKMANRAATYSLSREGVLPSLAERHQIEKSTEL</sequence>
<keyword evidence="10 15" id="KW-0630">Potassium</keyword>
<dbReference type="InterPro" id="IPR011877">
    <property type="entry name" value="Ribokinase"/>
</dbReference>
<dbReference type="Proteomes" id="UP001321748">
    <property type="component" value="Chromosome"/>
</dbReference>
<evidence type="ECO:0000256" key="14">
    <source>
        <dbReference type="ARBA" id="ARBA00023277"/>
    </source>
</evidence>
<keyword evidence="14 15" id="KW-0119">Carbohydrate metabolism</keyword>
<comment type="pathway">
    <text evidence="15">Carbohydrate metabolism; D-ribose degradation; D-ribose 5-phosphate from beta-D-ribopyranose: step 2/2.</text>
</comment>
<keyword evidence="13" id="KW-0804">Transcription</keyword>
<evidence type="ECO:0000313" key="18">
    <source>
        <dbReference type="Proteomes" id="UP001321748"/>
    </source>
</evidence>
<feature type="binding site" evidence="15">
    <location>
        <position position="568"/>
    </location>
    <ligand>
        <name>K(+)</name>
        <dbReference type="ChEBI" id="CHEBI:29103"/>
    </ligand>
</feature>
<dbReference type="CDD" id="cd06267">
    <property type="entry name" value="PBP1_LacI_sugar_binding-like"/>
    <property type="match status" value="1"/>
</dbReference>
<feature type="binding site" evidence="15">
    <location>
        <position position="572"/>
    </location>
    <ligand>
        <name>substrate</name>
    </ligand>
</feature>
<feature type="binding site" evidence="15">
    <location>
        <position position="607"/>
    </location>
    <ligand>
        <name>K(+)</name>
        <dbReference type="ChEBI" id="CHEBI:29103"/>
    </ligand>
</feature>
<evidence type="ECO:0000259" key="16">
    <source>
        <dbReference type="PROSITE" id="PS50932"/>
    </source>
</evidence>
<feature type="binding site" evidence="15">
    <location>
        <position position="508"/>
    </location>
    <ligand>
        <name>ATP</name>
        <dbReference type="ChEBI" id="CHEBI:30616"/>
    </ligand>
</feature>
<comment type="caution">
    <text evidence="15">Lacks conserved residue(s) required for the propagation of feature annotation.</text>
</comment>
<dbReference type="CDD" id="cd01392">
    <property type="entry name" value="HTH_LacI"/>
    <property type="match status" value="1"/>
</dbReference>
<dbReference type="EC" id="2.7.1.15" evidence="2 15"/>
<dbReference type="SMART" id="SM00354">
    <property type="entry name" value="HTH_LACI"/>
    <property type="match status" value="1"/>
</dbReference>
<dbReference type="PROSITE" id="PS00583">
    <property type="entry name" value="PFKB_KINASES_1"/>
    <property type="match status" value="1"/>
</dbReference>
<dbReference type="CDD" id="cd01174">
    <property type="entry name" value="ribokinase"/>
    <property type="match status" value="1"/>
</dbReference>
<dbReference type="InterPro" id="IPR002173">
    <property type="entry name" value="Carboh/pur_kinase_PfkB_CS"/>
</dbReference>
<dbReference type="InterPro" id="IPR028082">
    <property type="entry name" value="Peripla_BP_I"/>
</dbReference>
<evidence type="ECO:0000256" key="13">
    <source>
        <dbReference type="ARBA" id="ARBA00023163"/>
    </source>
</evidence>
<dbReference type="InterPro" id="IPR011611">
    <property type="entry name" value="PfkB_dom"/>
</dbReference>
<feature type="binding site" evidence="15">
    <location>
        <position position="602"/>
    </location>
    <ligand>
        <name>K(+)</name>
        <dbReference type="ChEBI" id="CHEBI:29103"/>
    </ligand>
</feature>
<evidence type="ECO:0000256" key="1">
    <source>
        <dbReference type="ARBA" id="ARBA00005380"/>
    </source>
</evidence>
<feature type="domain" description="HTH lacI-type" evidence="16">
    <location>
        <begin position="1"/>
        <end position="56"/>
    </location>
</feature>
<comment type="function">
    <text evidence="15">Catalyzes the phosphorylation of ribose at O-5 in a reaction requiring ATP and magnesium. The resulting D-ribose-5-phosphate can then be used either for sythesis of nucleotides, histidine, and tryptophan, or as a component of the pentose phosphate pathway.</text>
</comment>
<evidence type="ECO:0000313" key="17">
    <source>
        <dbReference type="EMBL" id="BDR53993.1"/>
    </source>
</evidence>
<dbReference type="PROSITE" id="PS00356">
    <property type="entry name" value="HTH_LACI_1"/>
    <property type="match status" value="1"/>
</dbReference>
<evidence type="ECO:0000256" key="3">
    <source>
        <dbReference type="ARBA" id="ARBA00016943"/>
    </source>
</evidence>
<dbReference type="Pfam" id="PF13377">
    <property type="entry name" value="Peripla_BP_3"/>
    <property type="match status" value="1"/>
</dbReference>
<dbReference type="PANTHER" id="PTHR10584">
    <property type="entry name" value="SUGAR KINASE"/>
    <property type="match status" value="1"/>
</dbReference>
<keyword evidence="15" id="KW-0963">Cytoplasm</keyword>
<dbReference type="PANTHER" id="PTHR10584:SF166">
    <property type="entry name" value="RIBOKINASE"/>
    <property type="match status" value="1"/>
</dbReference>
<organism evidence="17 18">
    <name type="scientific">Bombiscardovia apis</name>
    <dbReference type="NCBI Taxonomy" id="2932182"/>
    <lineage>
        <taxon>Bacteria</taxon>
        <taxon>Bacillati</taxon>
        <taxon>Actinomycetota</taxon>
        <taxon>Actinomycetes</taxon>
        <taxon>Bifidobacteriales</taxon>
        <taxon>Bifidobacteriaceae</taxon>
        <taxon>Bombiscardovia</taxon>
    </lineage>
</organism>
<comment type="similarity">
    <text evidence="1">Belongs to the carbohydrate kinase pfkB family.</text>
</comment>
<keyword evidence="18" id="KW-1185">Reference proteome</keyword>
<dbReference type="RefSeq" id="WP_317643027.1">
    <property type="nucleotide sequence ID" value="NZ_AP026800.1"/>
</dbReference>
<dbReference type="EMBL" id="AP026800">
    <property type="protein sequence ID" value="BDR53993.1"/>
    <property type="molecule type" value="Genomic_DNA"/>
</dbReference>
<dbReference type="SUPFAM" id="SSF47413">
    <property type="entry name" value="lambda repressor-like DNA-binding domains"/>
    <property type="match status" value="1"/>
</dbReference>
<keyword evidence="9 15" id="KW-0460">Magnesium</keyword>
<dbReference type="PRINTS" id="PR00990">
    <property type="entry name" value="RIBOKINASE"/>
</dbReference>
<accession>A0ABM8BAP9</accession>
<keyword evidence="11" id="KW-0805">Transcription regulation</keyword>
<evidence type="ECO:0000256" key="8">
    <source>
        <dbReference type="ARBA" id="ARBA00022840"/>
    </source>
</evidence>
<evidence type="ECO:0000256" key="11">
    <source>
        <dbReference type="ARBA" id="ARBA00023015"/>
    </source>
</evidence>
<gene>
    <name evidence="15" type="primary">rbsK</name>
    <name evidence="17" type="ORF">KIMH_01040</name>
</gene>
<keyword evidence="8 15" id="KW-0067">ATP-binding</keyword>
<evidence type="ECO:0000256" key="4">
    <source>
        <dbReference type="ARBA" id="ARBA00022679"/>
    </source>
</evidence>
<dbReference type="InterPro" id="IPR029056">
    <property type="entry name" value="Ribokinase-like"/>
</dbReference>
<reference evidence="17 18" key="1">
    <citation type="journal article" date="2023" name="Microbiol. Spectr.">
        <title>Symbiosis of Carpenter Bees with Uncharacterized Lactic Acid Bacteria Showing NAD Auxotrophy.</title>
        <authorList>
            <person name="Kawasaki S."/>
            <person name="Ozawa K."/>
            <person name="Mori T."/>
            <person name="Yamamoto A."/>
            <person name="Ito M."/>
            <person name="Ohkuma M."/>
            <person name="Sakamoto M."/>
            <person name="Matsutani M."/>
        </authorList>
    </citation>
    <scope>NUCLEOTIDE SEQUENCE [LARGE SCALE GENOMIC DNA]</scope>
    <source>
        <strain evidence="17 18">KimH</strain>
    </source>
</reference>
<keyword evidence="4 15" id="KW-0808">Transferase</keyword>
<evidence type="ECO:0000256" key="15">
    <source>
        <dbReference type="HAMAP-Rule" id="MF_01987"/>
    </source>
</evidence>
<feature type="active site" description="Proton acceptor" evidence="15">
    <location>
        <position position="572"/>
    </location>
</feature>
<dbReference type="InterPro" id="IPR002139">
    <property type="entry name" value="Ribo/fructo_kinase"/>
</dbReference>
<name>A0ABM8BAP9_9BIFI</name>
<feature type="binding site" evidence="15">
    <location>
        <begin position="335"/>
        <end position="337"/>
    </location>
    <ligand>
        <name>substrate</name>
    </ligand>
</feature>
<dbReference type="InterPro" id="IPR010982">
    <property type="entry name" value="Lambda_DNA-bd_dom_sf"/>
</dbReference>
<comment type="subcellular location">
    <subcellularLocation>
        <location evidence="15">Cytoplasm</location>
    </subcellularLocation>
</comment>
<keyword evidence="12" id="KW-0238">DNA-binding</keyword>
<dbReference type="Gene3D" id="3.40.50.2300">
    <property type="match status" value="2"/>
</dbReference>
<dbReference type="Gene3D" id="1.10.260.40">
    <property type="entry name" value="lambda repressor-like DNA-binding domains"/>
    <property type="match status" value="1"/>
</dbReference>
<evidence type="ECO:0000256" key="10">
    <source>
        <dbReference type="ARBA" id="ARBA00022958"/>
    </source>
</evidence>
<keyword evidence="7 15" id="KW-0418">Kinase</keyword>
<evidence type="ECO:0000256" key="9">
    <source>
        <dbReference type="ARBA" id="ARBA00022842"/>
    </source>
</evidence>
<comment type="activity regulation">
    <text evidence="15">Activated by a monovalent cation that binds near, but not in, the active site. The most likely occupant of the site in vivo is potassium. Ion binding induces a conformational change that may alter substrate affinity.</text>
</comment>
<evidence type="ECO:0000256" key="7">
    <source>
        <dbReference type="ARBA" id="ARBA00022777"/>
    </source>
</evidence>
<proteinExistence type="inferred from homology"/>
<dbReference type="Gene3D" id="3.40.1190.20">
    <property type="match status" value="1"/>
</dbReference>
<feature type="binding site" evidence="15">
    <location>
        <position position="611"/>
    </location>
    <ligand>
        <name>K(+)</name>
        <dbReference type="ChEBI" id="CHEBI:29103"/>
    </ligand>
</feature>
<comment type="similarity">
    <text evidence="15">Belongs to the carbohydrate kinase PfkB family. Ribokinase subfamily.</text>
</comment>
<feature type="binding site" evidence="15">
    <location>
        <begin position="540"/>
        <end position="545"/>
    </location>
    <ligand>
        <name>ATP</name>
        <dbReference type="ChEBI" id="CHEBI:30616"/>
    </ligand>
</feature>
<dbReference type="SUPFAM" id="SSF53613">
    <property type="entry name" value="Ribokinase-like"/>
    <property type="match status" value="1"/>
</dbReference>
<evidence type="ECO:0000256" key="2">
    <source>
        <dbReference type="ARBA" id="ARBA00012035"/>
    </source>
</evidence>
<dbReference type="InterPro" id="IPR046335">
    <property type="entry name" value="LacI/GalR-like_sensor"/>
</dbReference>
<dbReference type="PROSITE" id="PS50932">
    <property type="entry name" value="HTH_LACI_2"/>
    <property type="match status" value="1"/>
</dbReference>
<comment type="catalytic activity">
    <reaction evidence="15">
        <text>D-ribose + ATP = D-ribose 5-phosphate + ADP + H(+)</text>
        <dbReference type="Rhea" id="RHEA:13697"/>
        <dbReference type="ChEBI" id="CHEBI:15378"/>
        <dbReference type="ChEBI" id="CHEBI:30616"/>
        <dbReference type="ChEBI" id="CHEBI:47013"/>
        <dbReference type="ChEBI" id="CHEBI:78346"/>
        <dbReference type="ChEBI" id="CHEBI:456216"/>
        <dbReference type="EC" id="2.7.1.15"/>
    </reaction>
</comment>
<evidence type="ECO:0000256" key="6">
    <source>
        <dbReference type="ARBA" id="ARBA00022741"/>
    </source>
</evidence>
<keyword evidence="5 15" id="KW-0479">Metal-binding</keyword>
<feature type="binding site" evidence="15">
    <location>
        <position position="566"/>
    </location>
    <ligand>
        <name>K(+)</name>
        <dbReference type="ChEBI" id="CHEBI:29103"/>
    </ligand>
</feature>
<comment type="cofactor">
    <cofactor evidence="15">
        <name>Mg(2+)</name>
        <dbReference type="ChEBI" id="CHEBI:18420"/>
    </cofactor>
    <text evidence="15">Requires a divalent cation, most likely magnesium in vivo, as an electrophilic catalyst to aid phosphoryl group transfer. It is the chelate of the metal and the nucleotide that is the actual substrate.</text>
</comment>
<dbReference type="SUPFAM" id="SSF53822">
    <property type="entry name" value="Periplasmic binding protein-like I"/>
    <property type="match status" value="1"/>
</dbReference>
<evidence type="ECO:0000256" key="12">
    <source>
        <dbReference type="ARBA" id="ARBA00023125"/>
    </source>
</evidence>
<evidence type="ECO:0000256" key="5">
    <source>
        <dbReference type="ARBA" id="ARBA00022723"/>
    </source>
</evidence>
<dbReference type="InterPro" id="IPR000843">
    <property type="entry name" value="HTH_LacI"/>
</dbReference>
<dbReference type="HAMAP" id="MF_01987">
    <property type="entry name" value="Ribokinase"/>
    <property type="match status" value="1"/>
</dbReference>
<protein>
    <recommendedName>
        <fullName evidence="3 15">Ribokinase</fullName>
        <shortName evidence="15">RK</shortName>
        <ecNumber evidence="2 15">2.7.1.15</ecNumber>
    </recommendedName>
</protein>
<feature type="binding site" evidence="15">
    <location>
        <position position="596"/>
    </location>
    <ligand>
        <name>ATP</name>
        <dbReference type="ChEBI" id="CHEBI:30616"/>
    </ligand>
</feature>
<dbReference type="Pfam" id="PF00356">
    <property type="entry name" value="LacI"/>
    <property type="match status" value="1"/>
</dbReference>
<feature type="binding site" evidence="15">
    <location>
        <begin position="363"/>
        <end position="367"/>
    </location>
    <ligand>
        <name>substrate</name>
    </ligand>
</feature>